<keyword evidence="1" id="KW-1188">Viral release from host cell</keyword>
<dbReference type="Gene3D" id="1.20.1270.210">
    <property type="match status" value="1"/>
</dbReference>
<evidence type="ECO:0000256" key="3">
    <source>
        <dbReference type="ARBA" id="ARBA00022801"/>
    </source>
</evidence>
<dbReference type="InterPro" id="IPR054613">
    <property type="entry name" value="Peptidase_S78_dom"/>
</dbReference>
<dbReference type="Proteomes" id="UP001432190">
    <property type="component" value="Chromosome"/>
</dbReference>
<protein>
    <submittedName>
        <fullName evidence="5">HK97 family phage prohead protease</fullName>
    </submittedName>
</protein>
<evidence type="ECO:0000313" key="6">
    <source>
        <dbReference type="Proteomes" id="UP001432190"/>
    </source>
</evidence>
<gene>
    <name evidence="5" type="ORF">OG994_16655</name>
</gene>
<evidence type="ECO:0000256" key="2">
    <source>
        <dbReference type="ARBA" id="ARBA00022670"/>
    </source>
</evidence>
<dbReference type="NCBIfam" id="TIGR01543">
    <property type="entry name" value="proheadase_HK97"/>
    <property type="match status" value="1"/>
</dbReference>
<keyword evidence="6" id="KW-1185">Reference proteome</keyword>
<dbReference type="RefSeq" id="WP_328850263.1">
    <property type="nucleotide sequence ID" value="NZ_CP108084.1"/>
</dbReference>
<organism evidence="5 6">
    <name type="scientific">Micromonospora globbae</name>
    <dbReference type="NCBI Taxonomy" id="1894969"/>
    <lineage>
        <taxon>Bacteria</taxon>
        <taxon>Bacillati</taxon>
        <taxon>Actinomycetota</taxon>
        <taxon>Actinomycetes</taxon>
        <taxon>Micromonosporales</taxon>
        <taxon>Micromonosporaceae</taxon>
        <taxon>Micromonospora</taxon>
    </lineage>
</organism>
<evidence type="ECO:0000259" key="4">
    <source>
        <dbReference type="Pfam" id="PF04586"/>
    </source>
</evidence>
<dbReference type="SUPFAM" id="SSF56563">
    <property type="entry name" value="Major capsid protein gp5"/>
    <property type="match status" value="1"/>
</dbReference>
<dbReference type="Pfam" id="PF04586">
    <property type="entry name" value="Peptidase_S78"/>
    <property type="match status" value="1"/>
</dbReference>
<dbReference type="InterPro" id="IPR006433">
    <property type="entry name" value="Prohead_protease"/>
</dbReference>
<proteinExistence type="predicted"/>
<reference evidence="5" key="1">
    <citation type="submission" date="2022-10" db="EMBL/GenBank/DDBJ databases">
        <title>The complete genomes of actinobacterial strains from the NBC collection.</title>
        <authorList>
            <person name="Joergensen T.S."/>
            <person name="Alvarez Arevalo M."/>
            <person name="Sterndorff E.B."/>
            <person name="Faurdal D."/>
            <person name="Vuksanovic O."/>
            <person name="Mourched A.-S."/>
            <person name="Charusanti P."/>
            <person name="Shaw S."/>
            <person name="Blin K."/>
            <person name="Weber T."/>
        </authorList>
    </citation>
    <scope>NUCLEOTIDE SEQUENCE</scope>
    <source>
        <strain evidence="5">NBC_00256</strain>
    </source>
</reference>
<feature type="domain" description="Prohead serine protease" evidence="4">
    <location>
        <begin position="430"/>
        <end position="569"/>
    </location>
</feature>
<dbReference type="GO" id="GO:0006508">
    <property type="term" value="P:proteolysis"/>
    <property type="evidence" value="ECO:0007669"/>
    <property type="project" value="UniProtKB-KW"/>
</dbReference>
<evidence type="ECO:0000256" key="1">
    <source>
        <dbReference type="ARBA" id="ARBA00022612"/>
    </source>
</evidence>
<dbReference type="GO" id="GO:0008233">
    <property type="term" value="F:peptidase activity"/>
    <property type="evidence" value="ECO:0007669"/>
    <property type="project" value="UniProtKB-KW"/>
</dbReference>
<keyword evidence="2 5" id="KW-0645">Protease</keyword>
<sequence>MARFWESVKRAFTIPALPATFSAESQPQPIDQMFRLLMGDSPAPRIGRLEALSVPAVQRGRNLICGEISTLPLVLYGPDNNPVRHPLFEQIDPDVANSVTLSQTLEDLLFEGVSWWRITGFGADGYPTRARHLDVTSVTVQPATGRTPAPLPSGIDPRGAQVYVDGVEVPWDELIRFDSLNPGLLKVAGRVIRRALALDKAAVMYAENPRPLDYFTPSEKADPAADERVTEILLQWKRARQQGATAYIPAALEYHPVDVMSPSDMQLAEQLRQVTLEIANAIGLDPEDMGISTTSRTYQNAIDRRYDRINGVMAPYMRAIEQRLSMPDVTKRGYTVRFDLDDYLRADPMTRWKTYEVAKNMGAITVEEIRAEERLPALTPQQKRELTPAPTPAPAIDTEAVEASERARLTLARESGMTFEDMPESTFSVDEESRTITGLAVPYGKVARNQGRQWRFARGSIRWSAEKRVKLLRDHDHTQPLGYASRLVDTPEGLVATFKIARGAAGDEALALAADGVLDGLSIGVDFTDDAFTKDPDNPGTWLVKRAALREVSLTAMPAFDDSRLTSVKAARDEGNEMTDATTEPQAPAAPAVAPDNLEAMFSAWLEKRGGSLAVPADTKLIEAETRPVVNPTRAAATFVNEALPYRFDRGGNFLPTEHVFSADLHSMALANDQYGDRTEAGKRVMGLLRAAFDVDSTDVGTLNPTIQRPDMYVDQRDYRTPLWNFVNKGAPPNGIQPFMFPKFNTASGLVGDHTQGTEPASGTLTTTSQTVTPSAISGKASITREVWDMGGNPAVSTLIFNQMVRGYREGLENATATFLNTLTAATDITLTAGATDEALAAAWDAALADLQFVRNYDFEALALESYLYKAFVAARDTSGRVLYPIVAPQNANGTAQTRFRTLDLGGVTGVPSWALSQGTTAGSPNNSWLFDPSTVHGWATSPQRLEFPGTDAAGDYAPVAMVDLAIWGYKAFACSDIAGVRQVIYDTTT</sequence>
<dbReference type="EMBL" id="CP108084">
    <property type="protein sequence ID" value="WUP47281.1"/>
    <property type="molecule type" value="Genomic_DNA"/>
</dbReference>
<dbReference type="Pfam" id="PF04860">
    <property type="entry name" value="Phage_portal"/>
    <property type="match status" value="1"/>
</dbReference>
<dbReference type="Gene3D" id="3.30.1120.70">
    <property type="match status" value="1"/>
</dbReference>
<dbReference type="InterPro" id="IPR006944">
    <property type="entry name" value="Phage/GTA_portal"/>
</dbReference>
<dbReference type="Gene3D" id="3.40.140.120">
    <property type="match status" value="1"/>
</dbReference>
<accession>A0ABZ1RZB0</accession>
<keyword evidence="3" id="KW-0378">Hydrolase</keyword>
<name>A0ABZ1RZB0_9ACTN</name>
<evidence type="ECO:0000313" key="5">
    <source>
        <dbReference type="EMBL" id="WUP47281.1"/>
    </source>
</evidence>